<protein>
    <submittedName>
        <fullName evidence="1">Uncharacterized protein</fullName>
    </submittedName>
</protein>
<dbReference type="EMBL" id="JABFUD020000006">
    <property type="protein sequence ID" value="KAI5078398.1"/>
    <property type="molecule type" value="Genomic_DNA"/>
</dbReference>
<comment type="caution">
    <text evidence="1">The sequence shown here is derived from an EMBL/GenBank/DDBJ whole genome shotgun (WGS) entry which is preliminary data.</text>
</comment>
<gene>
    <name evidence="1" type="ORF">GOP47_0006069</name>
</gene>
<evidence type="ECO:0000313" key="1">
    <source>
        <dbReference type="EMBL" id="KAI5078398.1"/>
    </source>
</evidence>
<reference evidence="1" key="1">
    <citation type="submission" date="2021-01" db="EMBL/GenBank/DDBJ databases">
        <title>Adiantum capillus-veneris genome.</title>
        <authorList>
            <person name="Fang Y."/>
            <person name="Liao Q."/>
        </authorList>
    </citation>
    <scope>NUCLEOTIDE SEQUENCE</scope>
    <source>
        <strain evidence="1">H3</strain>
        <tissue evidence="1">Leaf</tissue>
    </source>
</reference>
<keyword evidence="2" id="KW-1185">Reference proteome</keyword>
<organism evidence="1 2">
    <name type="scientific">Adiantum capillus-veneris</name>
    <name type="common">Maidenhair fern</name>
    <dbReference type="NCBI Taxonomy" id="13818"/>
    <lineage>
        <taxon>Eukaryota</taxon>
        <taxon>Viridiplantae</taxon>
        <taxon>Streptophyta</taxon>
        <taxon>Embryophyta</taxon>
        <taxon>Tracheophyta</taxon>
        <taxon>Polypodiopsida</taxon>
        <taxon>Polypodiidae</taxon>
        <taxon>Polypodiales</taxon>
        <taxon>Pteridineae</taxon>
        <taxon>Pteridaceae</taxon>
        <taxon>Vittarioideae</taxon>
        <taxon>Adiantum</taxon>
    </lineage>
</organism>
<sequence>MFTNVVFGSSVPRQRLQEEALRPSISLAFDFASTLLFVACRCLCRVEEGLRAFFPYASRICIGFCIGVSAGSVWFEAGFLHRSLPFVILEEGSLCLASNTG</sequence>
<accession>A0A9D4ZJZ2</accession>
<proteinExistence type="predicted"/>
<dbReference type="AlphaFoldDB" id="A0A9D4ZJZ2"/>
<name>A0A9D4ZJZ2_ADICA</name>
<evidence type="ECO:0000313" key="2">
    <source>
        <dbReference type="Proteomes" id="UP000886520"/>
    </source>
</evidence>
<dbReference type="Proteomes" id="UP000886520">
    <property type="component" value="Chromosome 6"/>
</dbReference>